<dbReference type="Gene3D" id="3.40.50.300">
    <property type="entry name" value="P-loop containing nucleotide triphosphate hydrolases"/>
    <property type="match status" value="1"/>
</dbReference>
<geneLocation type="plasmid" evidence="2">
    <name>punmamed1</name>
</geneLocation>
<reference evidence="2" key="1">
    <citation type="submission" date="2024-06" db="EMBL/GenBank/DDBJ databases">
        <title>The genome sequences of Kitasatospora sp. strain HUAS MG31.</title>
        <authorList>
            <person name="Mo P."/>
        </authorList>
    </citation>
    <scope>NUCLEOTIDE SEQUENCE</scope>
    <source>
        <strain evidence="2">HUAS MG31</strain>
        <plasmid evidence="2">punmamed1</plasmid>
    </source>
</reference>
<keyword evidence="2" id="KW-0067">ATP-binding</keyword>
<gene>
    <name evidence="2" type="ORF">ABWK59_35485</name>
</gene>
<dbReference type="RefSeq" id="WP_354645211.1">
    <property type="nucleotide sequence ID" value="NZ_CP159873.1"/>
</dbReference>
<evidence type="ECO:0000259" key="1">
    <source>
        <dbReference type="Pfam" id="PF13401"/>
    </source>
</evidence>
<protein>
    <submittedName>
        <fullName evidence="2">ATP-binding protein</fullName>
    </submittedName>
</protein>
<dbReference type="PANTHER" id="PTHR35894:SF1">
    <property type="entry name" value="PHOSPHORIBULOKINASE _ URIDINE KINASE FAMILY"/>
    <property type="match status" value="1"/>
</dbReference>
<name>A0AAU8K9R7_9ACTN</name>
<sequence>MTTAPAVRPGMLPPERADHYLNLTGARVVATEALRTTQDNIAATLDARAMMVLSGAAGNGKSLSVNAALRHLAPRHTYRVAFRSRPTPRDIRHELFRALALPGEPPGRPIEFDTVLKDALARSFHVLVCDEAQWLSRECFEYWRYLWDDPATDIAVVFAGGDGCAKVLRREPMLASRVYIWQQALPLTLPEVLAAIPAFHPLWDGVDADLIALVDKQAAHGNFRAWARITKHAADGLAAQGRTHLDEHLLRQVYDRLGTGA</sequence>
<dbReference type="EMBL" id="CP159873">
    <property type="protein sequence ID" value="XCM84271.1"/>
    <property type="molecule type" value="Genomic_DNA"/>
</dbReference>
<evidence type="ECO:0000313" key="2">
    <source>
        <dbReference type="EMBL" id="XCM84271.1"/>
    </source>
</evidence>
<keyword evidence="2" id="KW-0614">Plasmid</keyword>
<dbReference type="InterPro" id="IPR052026">
    <property type="entry name" value="ExeA_AAA_ATPase_DNA-bind"/>
</dbReference>
<dbReference type="SUPFAM" id="SSF52540">
    <property type="entry name" value="P-loop containing nucleoside triphosphate hydrolases"/>
    <property type="match status" value="1"/>
</dbReference>
<dbReference type="InterPro" id="IPR027417">
    <property type="entry name" value="P-loop_NTPase"/>
</dbReference>
<feature type="domain" description="ORC1/DEAH AAA+ ATPase" evidence="1">
    <location>
        <begin position="48"/>
        <end position="168"/>
    </location>
</feature>
<dbReference type="GO" id="GO:0016887">
    <property type="term" value="F:ATP hydrolysis activity"/>
    <property type="evidence" value="ECO:0007669"/>
    <property type="project" value="InterPro"/>
</dbReference>
<proteinExistence type="predicted"/>
<dbReference type="PANTHER" id="PTHR35894">
    <property type="entry name" value="GENERAL SECRETION PATHWAY PROTEIN A-RELATED"/>
    <property type="match status" value="1"/>
</dbReference>
<accession>A0AAU8K9R7</accession>
<dbReference type="KEGG" id="kcm:ABWK59_35485"/>
<dbReference type="AlphaFoldDB" id="A0AAU8K9R7"/>
<dbReference type="GO" id="GO:0005524">
    <property type="term" value="F:ATP binding"/>
    <property type="evidence" value="ECO:0007669"/>
    <property type="project" value="UniProtKB-KW"/>
</dbReference>
<keyword evidence="2" id="KW-0547">Nucleotide-binding</keyword>
<dbReference type="Pfam" id="PF13401">
    <property type="entry name" value="AAA_22"/>
    <property type="match status" value="1"/>
</dbReference>
<organism evidence="2">
    <name type="scientific">Kitasatospora camelliae</name>
    <dbReference type="NCBI Taxonomy" id="3156397"/>
    <lineage>
        <taxon>Bacteria</taxon>
        <taxon>Bacillati</taxon>
        <taxon>Actinomycetota</taxon>
        <taxon>Actinomycetes</taxon>
        <taxon>Kitasatosporales</taxon>
        <taxon>Streptomycetaceae</taxon>
        <taxon>Kitasatospora</taxon>
    </lineage>
</organism>
<dbReference type="InterPro" id="IPR049945">
    <property type="entry name" value="AAA_22"/>
</dbReference>